<keyword evidence="10" id="KW-1185">Reference proteome</keyword>
<feature type="domain" description="Immunoglobulin" evidence="8">
    <location>
        <begin position="129"/>
        <end position="218"/>
    </location>
</feature>
<evidence type="ECO:0000259" key="7">
    <source>
        <dbReference type="SMART" id="SM00408"/>
    </source>
</evidence>
<dbReference type="InterPro" id="IPR036179">
    <property type="entry name" value="Ig-like_dom_sf"/>
</dbReference>
<dbReference type="Gene3D" id="2.60.40.10">
    <property type="entry name" value="Immunoglobulins"/>
    <property type="match status" value="3"/>
</dbReference>
<proteinExistence type="predicted"/>
<organism evidence="9 10">
    <name type="scientific">Prolemur simus</name>
    <name type="common">Greater bamboo lemur</name>
    <name type="synonym">Hapalemur simus</name>
    <dbReference type="NCBI Taxonomy" id="1328070"/>
    <lineage>
        <taxon>Eukaryota</taxon>
        <taxon>Metazoa</taxon>
        <taxon>Chordata</taxon>
        <taxon>Craniata</taxon>
        <taxon>Vertebrata</taxon>
        <taxon>Euteleostomi</taxon>
        <taxon>Mammalia</taxon>
        <taxon>Eutheria</taxon>
        <taxon>Euarchontoglires</taxon>
        <taxon>Primates</taxon>
        <taxon>Strepsirrhini</taxon>
        <taxon>Lemuriformes</taxon>
        <taxon>Lemuridae</taxon>
        <taxon>Prolemur</taxon>
    </lineage>
</organism>
<evidence type="ECO:0000313" key="10">
    <source>
        <dbReference type="Proteomes" id="UP000694414"/>
    </source>
</evidence>
<evidence type="ECO:0000256" key="3">
    <source>
        <dbReference type="ARBA" id="ARBA00023319"/>
    </source>
</evidence>
<feature type="domain" description="Immunoglobulin" evidence="8">
    <location>
        <begin position="34"/>
        <end position="118"/>
    </location>
</feature>
<dbReference type="SMART" id="SM00408">
    <property type="entry name" value="IGc2"/>
    <property type="match status" value="2"/>
</dbReference>
<feature type="chain" id="PRO_5034197851" evidence="6">
    <location>
        <begin position="19"/>
        <end position="444"/>
    </location>
</feature>
<evidence type="ECO:0000313" key="9">
    <source>
        <dbReference type="Ensembl" id="ENSPSMP00000008409.1"/>
    </source>
</evidence>
<keyword evidence="2" id="KW-1015">Disulfide bond</keyword>
<name>A0A8C8Z181_PROSS</name>
<sequence>MSPMFVSLECLGFFLVQGIWTHAGGHHKPSLSAWPSHVVPQGNHVTLRCQSHLEFNMFRLYKEDGAHIPELQGRPFQSDFLMGPVTRAHAGTYGCRGFYPNSTSTESAPSDPLVIVVTGLYRKPSLSAYPGSLVSSGGNVTLQCVSEIVFKSFILILHRERETEDILHLAGKLHDGCSQANFSMGPVTPAHAGTYRCYSSASHSSYEWSAPSDPLDIMTTGLYKKPSLSAQRGPVVRSGENVTLSCSSKTPFDMYHLCKEGDTCDHRLPTVWSHSGSLGADFPVGPATCGGTYRCYGSVRDYVWSAPSDPLHLCVTGNSSSSHPSPREPSSNTGDLRRLHALIWPSVVIVLLVILLFFLIHCRCSAQKSAAMMDREPEVDRTGNREDSDGQDPEEVTYTQLDRPIFTQKNITPTSQRPKEPSVDTTVYMELQNAKPGSRVISCL</sequence>
<reference evidence="9" key="1">
    <citation type="submission" date="2025-08" db="UniProtKB">
        <authorList>
            <consortium name="Ensembl"/>
        </authorList>
    </citation>
    <scope>IDENTIFICATION</scope>
</reference>
<feature type="domain" description="Immunoglobulin" evidence="8">
    <location>
        <begin position="231"/>
        <end position="316"/>
    </location>
</feature>
<dbReference type="InterPro" id="IPR013783">
    <property type="entry name" value="Ig-like_fold"/>
</dbReference>
<evidence type="ECO:0000256" key="1">
    <source>
        <dbReference type="ARBA" id="ARBA00022729"/>
    </source>
</evidence>
<dbReference type="PANTHER" id="PTHR11738">
    <property type="entry name" value="MHC CLASS I NK CELL RECEPTOR"/>
    <property type="match status" value="1"/>
</dbReference>
<feature type="signal peptide" evidence="6">
    <location>
        <begin position="1"/>
        <end position="18"/>
    </location>
</feature>
<dbReference type="SUPFAM" id="SSF48726">
    <property type="entry name" value="Immunoglobulin"/>
    <property type="match status" value="3"/>
</dbReference>
<dbReference type="SMART" id="SM00409">
    <property type="entry name" value="IG"/>
    <property type="match status" value="3"/>
</dbReference>
<dbReference type="InterPro" id="IPR003598">
    <property type="entry name" value="Ig_sub2"/>
</dbReference>
<keyword evidence="5" id="KW-0812">Transmembrane</keyword>
<accession>A0A8C8Z181</accession>
<evidence type="ECO:0000256" key="4">
    <source>
        <dbReference type="SAM" id="MobiDB-lite"/>
    </source>
</evidence>
<keyword evidence="5" id="KW-1133">Transmembrane helix</keyword>
<evidence type="ECO:0000256" key="6">
    <source>
        <dbReference type="SAM" id="SignalP"/>
    </source>
</evidence>
<dbReference type="InterPro" id="IPR013151">
    <property type="entry name" value="Immunoglobulin_dom"/>
</dbReference>
<dbReference type="FunFam" id="2.60.40.10:FF:000049">
    <property type="entry name" value="Leukocyte immunoglobulin-like receptor subfamily B member 1"/>
    <property type="match status" value="3"/>
</dbReference>
<dbReference type="GO" id="GO:0002764">
    <property type="term" value="P:immune response-regulating signaling pathway"/>
    <property type="evidence" value="ECO:0007669"/>
    <property type="project" value="TreeGrafter"/>
</dbReference>
<dbReference type="InterPro" id="IPR003599">
    <property type="entry name" value="Ig_sub"/>
</dbReference>
<dbReference type="Proteomes" id="UP000694414">
    <property type="component" value="Unplaced"/>
</dbReference>
<feature type="region of interest" description="Disordered" evidence="4">
    <location>
        <begin position="371"/>
        <end position="396"/>
    </location>
</feature>
<keyword evidence="3" id="KW-0393">Immunoglobulin domain</keyword>
<evidence type="ECO:0000256" key="2">
    <source>
        <dbReference type="ARBA" id="ARBA00023157"/>
    </source>
</evidence>
<keyword evidence="5" id="KW-0472">Membrane</keyword>
<feature type="compositionally biased region" description="Basic and acidic residues" evidence="4">
    <location>
        <begin position="373"/>
        <end position="388"/>
    </location>
</feature>
<dbReference type="InterPro" id="IPR050412">
    <property type="entry name" value="Ig-like_Receptors_ImmuneReg"/>
</dbReference>
<dbReference type="Pfam" id="PF00047">
    <property type="entry name" value="ig"/>
    <property type="match status" value="2"/>
</dbReference>
<dbReference type="Ensembl" id="ENSPSMT00000009893.1">
    <property type="protein sequence ID" value="ENSPSMP00000008409.1"/>
    <property type="gene ID" value="ENSPSMG00000006184.1"/>
</dbReference>
<feature type="domain" description="Immunoglobulin subtype 2" evidence="7">
    <location>
        <begin position="135"/>
        <end position="204"/>
    </location>
</feature>
<keyword evidence="1 6" id="KW-0732">Signal</keyword>
<protein>
    <submittedName>
        <fullName evidence="9">Uncharacterized protein</fullName>
    </submittedName>
</protein>
<feature type="transmembrane region" description="Helical" evidence="5">
    <location>
        <begin position="341"/>
        <end position="360"/>
    </location>
</feature>
<dbReference type="PANTHER" id="PTHR11738:SF113">
    <property type="entry name" value="KILLER CELL IMMUNOGLOBULIN-LIKE RECEPTOR 2DL4"/>
    <property type="match status" value="1"/>
</dbReference>
<dbReference type="GO" id="GO:0005886">
    <property type="term" value="C:plasma membrane"/>
    <property type="evidence" value="ECO:0007669"/>
    <property type="project" value="TreeGrafter"/>
</dbReference>
<evidence type="ECO:0000256" key="5">
    <source>
        <dbReference type="SAM" id="Phobius"/>
    </source>
</evidence>
<reference evidence="9" key="2">
    <citation type="submission" date="2025-09" db="UniProtKB">
        <authorList>
            <consortium name="Ensembl"/>
        </authorList>
    </citation>
    <scope>IDENTIFICATION</scope>
</reference>
<dbReference type="AlphaFoldDB" id="A0A8C8Z181"/>
<evidence type="ECO:0000259" key="8">
    <source>
        <dbReference type="SMART" id="SM00409"/>
    </source>
</evidence>
<feature type="domain" description="Immunoglobulin subtype 2" evidence="7">
    <location>
        <begin position="40"/>
        <end position="102"/>
    </location>
</feature>
<dbReference type="GeneTree" id="ENSGT01150000286974"/>